<evidence type="ECO:0000256" key="9">
    <source>
        <dbReference type="ARBA" id="ARBA00023136"/>
    </source>
</evidence>
<evidence type="ECO:0000256" key="10">
    <source>
        <dbReference type="ARBA" id="ARBA00023201"/>
    </source>
</evidence>
<proteinExistence type="inferred from homology"/>
<dbReference type="GO" id="GO:0015280">
    <property type="term" value="F:ligand-gated sodium channel activity"/>
    <property type="evidence" value="ECO:0007669"/>
    <property type="project" value="TreeGrafter"/>
</dbReference>
<accession>A0AAV7I6J7</accession>
<evidence type="ECO:0000313" key="15">
    <source>
        <dbReference type="Proteomes" id="UP000826195"/>
    </source>
</evidence>
<dbReference type="EMBL" id="JAHXZJ010002609">
    <property type="protein sequence ID" value="KAH0540861.1"/>
    <property type="molecule type" value="Genomic_DNA"/>
</dbReference>
<name>A0AAV7I6J7_COTGL</name>
<evidence type="ECO:0000256" key="7">
    <source>
        <dbReference type="ARBA" id="ARBA00023053"/>
    </source>
</evidence>
<evidence type="ECO:0000256" key="3">
    <source>
        <dbReference type="ARBA" id="ARBA00022448"/>
    </source>
</evidence>
<keyword evidence="8 12" id="KW-0406">Ion transport</keyword>
<keyword evidence="11 12" id="KW-0407">Ion channel</keyword>
<keyword evidence="3 12" id="KW-0813">Transport</keyword>
<reference evidence="14 15" key="1">
    <citation type="journal article" date="2021" name="J. Hered.">
        <title>A chromosome-level genome assembly of the parasitoid wasp, Cotesia glomerata (Hymenoptera: Braconidae).</title>
        <authorList>
            <person name="Pinto B.J."/>
            <person name="Weis J.J."/>
            <person name="Gamble T."/>
            <person name="Ode P.J."/>
            <person name="Paul R."/>
            <person name="Zaspel J.M."/>
        </authorList>
    </citation>
    <scope>NUCLEOTIDE SEQUENCE [LARGE SCALE GENOMIC DNA]</scope>
    <source>
        <strain evidence="14">CgM1</strain>
    </source>
</reference>
<keyword evidence="4 12" id="KW-0894">Sodium channel</keyword>
<dbReference type="InterPro" id="IPR001873">
    <property type="entry name" value="ENaC"/>
</dbReference>
<comment type="caution">
    <text evidence="14">The sequence shown here is derived from an EMBL/GenBank/DDBJ whole genome shotgun (WGS) entry which is preliminary data.</text>
</comment>
<evidence type="ECO:0000256" key="13">
    <source>
        <dbReference type="SAM" id="Phobius"/>
    </source>
</evidence>
<dbReference type="PANTHER" id="PTHR11690">
    <property type="entry name" value="AMILORIDE-SENSITIVE SODIUM CHANNEL-RELATED"/>
    <property type="match status" value="1"/>
</dbReference>
<dbReference type="GO" id="GO:0005886">
    <property type="term" value="C:plasma membrane"/>
    <property type="evidence" value="ECO:0007669"/>
    <property type="project" value="TreeGrafter"/>
</dbReference>
<evidence type="ECO:0000256" key="11">
    <source>
        <dbReference type="ARBA" id="ARBA00023303"/>
    </source>
</evidence>
<evidence type="ECO:0000256" key="8">
    <source>
        <dbReference type="ARBA" id="ARBA00023065"/>
    </source>
</evidence>
<keyword evidence="15" id="KW-1185">Reference proteome</keyword>
<evidence type="ECO:0000313" key="14">
    <source>
        <dbReference type="EMBL" id="KAH0540861.1"/>
    </source>
</evidence>
<organism evidence="14 15">
    <name type="scientific">Cotesia glomerata</name>
    <name type="common">Lepidopteran parasitic wasp</name>
    <name type="synonym">Apanteles glomeratus</name>
    <dbReference type="NCBI Taxonomy" id="32391"/>
    <lineage>
        <taxon>Eukaryota</taxon>
        <taxon>Metazoa</taxon>
        <taxon>Ecdysozoa</taxon>
        <taxon>Arthropoda</taxon>
        <taxon>Hexapoda</taxon>
        <taxon>Insecta</taxon>
        <taxon>Pterygota</taxon>
        <taxon>Neoptera</taxon>
        <taxon>Endopterygota</taxon>
        <taxon>Hymenoptera</taxon>
        <taxon>Apocrita</taxon>
        <taxon>Ichneumonoidea</taxon>
        <taxon>Braconidae</taxon>
        <taxon>Microgastrinae</taxon>
        <taxon>Cotesia</taxon>
    </lineage>
</organism>
<evidence type="ECO:0000256" key="2">
    <source>
        <dbReference type="ARBA" id="ARBA00007193"/>
    </source>
</evidence>
<sequence>MILIIIIVTNSPRIAIFNSGDYPDNTSGGVSEVLISPSTENFIQLTVKSFTSTEAVRSVPKEKRECIFSDEEKVLQANYTYSDCIVDCRAKSIWETCNCRPFSLPRRVKWWSVLPHEVTNPEEVENFERAVEGDGDNLLHCNSCYPACNDVSYYVFNDFVPLQTGYYQSELLDNLEVKDQSIVHIYFINFGSVRLKMDLGYYWYELLSGGYRASVKAHPVFYDIKSQAPIDNGNIGGICGIFIGFSLLSLVELGYFFLGFIYEICCPGKIITEVGNTIEDPGDPGDTERSATDMQSVNRIYWNELLSQPRVGMKNKIVRPRRKLRY</sequence>
<evidence type="ECO:0000256" key="12">
    <source>
        <dbReference type="RuleBase" id="RU000679"/>
    </source>
</evidence>
<gene>
    <name evidence="14" type="ORF">KQX54_020245</name>
</gene>
<dbReference type="Proteomes" id="UP000826195">
    <property type="component" value="Unassembled WGS sequence"/>
</dbReference>
<dbReference type="AlphaFoldDB" id="A0AAV7I6J7"/>
<keyword evidence="10 12" id="KW-0739">Sodium transport</keyword>
<evidence type="ECO:0000256" key="5">
    <source>
        <dbReference type="ARBA" id="ARBA00022692"/>
    </source>
</evidence>
<comment type="similarity">
    <text evidence="2 12">Belongs to the amiloride-sensitive sodium channel (TC 1.A.6) family.</text>
</comment>
<keyword evidence="5 12" id="KW-0812">Transmembrane</keyword>
<evidence type="ECO:0000256" key="4">
    <source>
        <dbReference type="ARBA" id="ARBA00022461"/>
    </source>
</evidence>
<evidence type="ECO:0000256" key="1">
    <source>
        <dbReference type="ARBA" id="ARBA00004141"/>
    </source>
</evidence>
<evidence type="ECO:0000256" key="6">
    <source>
        <dbReference type="ARBA" id="ARBA00022989"/>
    </source>
</evidence>
<dbReference type="Gene3D" id="1.10.287.820">
    <property type="entry name" value="Acid-sensing ion channel domain"/>
    <property type="match status" value="1"/>
</dbReference>
<keyword evidence="6 13" id="KW-1133">Transmembrane helix</keyword>
<dbReference type="PANTHER" id="PTHR11690:SF253">
    <property type="entry name" value="PICKPOCKET 18-RELATED"/>
    <property type="match status" value="1"/>
</dbReference>
<keyword evidence="9 13" id="KW-0472">Membrane</keyword>
<dbReference type="Pfam" id="PF00858">
    <property type="entry name" value="ASC"/>
    <property type="match status" value="1"/>
</dbReference>
<feature type="transmembrane region" description="Helical" evidence="13">
    <location>
        <begin position="235"/>
        <end position="262"/>
    </location>
</feature>
<comment type="subcellular location">
    <subcellularLocation>
        <location evidence="1">Membrane</location>
        <topology evidence="1">Multi-pass membrane protein</topology>
    </subcellularLocation>
</comment>
<protein>
    <submittedName>
        <fullName evidence="14">Uncharacterized protein</fullName>
    </submittedName>
</protein>
<dbReference type="Gene3D" id="1.10.287.770">
    <property type="entry name" value="YojJ-like"/>
    <property type="match status" value="1"/>
</dbReference>
<keyword evidence="7" id="KW-0915">Sodium</keyword>